<feature type="modified residue" description="4-aspartylphosphate" evidence="2">
    <location>
        <position position="326"/>
    </location>
</feature>
<dbReference type="AlphaFoldDB" id="A0AAW8QWX1"/>
<dbReference type="RefSeq" id="WP_311360437.1">
    <property type="nucleotide sequence ID" value="NZ_JAVRIE010000001.1"/>
</dbReference>
<gene>
    <name evidence="4" type="ORF">RM544_03835</name>
</gene>
<dbReference type="PROSITE" id="PS50110">
    <property type="entry name" value="RESPONSE_REGULATORY"/>
    <property type="match status" value="1"/>
</dbReference>
<keyword evidence="5" id="KW-1185">Reference proteome</keyword>
<dbReference type="CDD" id="cd00156">
    <property type="entry name" value="REC"/>
    <property type="match status" value="1"/>
</dbReference>
<protein>
    <submittedName>
        <fullName evidence="4">Response regulator</fullName>
    </submittedName>
</protein>
<comment type="caution">
    <text evidence="4">The sequence shown here is derived from an EMBL/GenBank/DDBJ whole genome shotgun (WGS) entry which is preliminary data.</text>
</comment>
<keyword evidence="1 2" id="KW-0597">Phosphoprotein</keyword>
<dbReference type="PANTHER" id="PTHR44591">
    <property type="entry name" value="STRESS RESPONSE REGULATOR PROTEIN 1"/>
    <property type="match status" value="1"/>
</dbReference>
<dbReference type="PANTHER" id="PTHR44591:SF3">
    <property type="entry name" value="RESPONSE REGULATORY DOMAIN-CONTAINING PROTEIN"/>
    <property type="match status" value="1"/>
</dbReference>
<dbReference type="EMBL" id="JAVRIE010000001">
    <property type="protein sequence ID" value="MDT0581658.1"/>
    <property type="molecule type" value="Genomic_DNA"/>
</dbReference>
<sequence length="401" mass="44588">MPSTTIANVIIVGGNSQQDQALIDLVNDYFKAVETTQDLKQVCKLMLEPKSKLFVFIGNTLGICLASYYKCLSVIKKSAHCEHKVVTAIPRKYEHEAFQAYQDHVIDDYLVCRPIYEKNRTVQVLQKQLHELKQTKVANYSLAGFLDASTHYSDELIALITEGLAEKHKKNSKLQSISQTTELYLEDAIKQIQQQRIPQLNFDDLLQTLVAPPYLLPVDVSQSIKQKTTELLHYAFELLQNETGLANSSFEPPIQLDNEGIENNHTGILELSETEPGILLVEDDVLSLQLSKTLFAKRSVALDTASNGNSALRKINEKQYSLILMDINLPDSSGVHVVESTIGGDGPNKKTPFIMLSGNKSKSMVDEAIKTGATGYLVKPLKSASIDKLFARFKLSGKTTD</sequence>
<dbReference type="GO" id="GO:0000160">
    <property type="term" value="P:phosphorelay signal transduction system"/>
    <property type="evidence" value="ECO:0007669"/>
    <property type="project" value="InterPro"/>
</dbReference>
<evidence type="ECO:0000259" key="3">
    <source>
        <dbReference type="PROSITE" id="PS50110"/>
    </source>
</evidence>
<reference evidence="4 5" key="1">
    <citation type="submission" date="2023-09" db="EMBL/GenBank/DDBJ databases">
        <authorList>
            <person name="Rey-Velasco X."/>
        </authorList>
    </citation>
    <scope>NUCLEOTIDE SEQUENCE [LARGE SCALE GENOMIC DNA]</scope>
    <source>
        <strain evidence="4 5">W409</strain>
    </source>
</reference>
<accession>A0AAW8QWX1</accession>
<dbReference type="Pfam" id="PF00072">
    <property type="entry name" value="Response_reg"/>
    <property type="match status" value="1"/>
</dbReference>
<evidence type="ECO:0000313" key="4">
    <source>
        <dbReference type="EMBL" id="MDT0581658.1"/>
    </source>
</evidence>
<dbReference type="InterPro" id="IPR001789">
    <property type="entry name" value="Sig_transdc_resp-reg_receiver"/>
</dbReference>
<evidence type="ECO:0000256" key="1">
    <source>
        <dbReference type="ARBA" id="ARBA00022553"/>
    </source>
</evidence>
<evidence type="ECO:0000313" key="5">
    <source>
        <dbReference type="Proteomes" id="UP001249020"/>
    </source>
</evidence>
<dbReference type="SUPFAM" id="SSF52172">
    <property type="entry name" value="CheY-like"/>
    <property type="match status" value="1"/>
</dbReference>
<dbReference type="InterPro" id="IPR050595">
    <property type="entry name" value="Bact_response_regulator"/>
</dbReference>
<dbReference type="InterPro" id="IPR011006">
    <property type="entry name" value="CheY-like_superfamily"/>
</dbReference>
<dbReference type="SMART" id="SM00448">
    <property type="entry name" value="REC"/>
    <property type="match status" value="1"/>
</dbReference>
<name>A0AAW8QWX1_9ALTE</name>
<proteinExistence type="predicted"/>
<organism evidence="4 5">
    <name type="scientific">Brumicola blandensis</name>
    <dbReference type="NCBI Taxonomy" id="3075611"/>
    <lineage>
        <taxon>Bacteria</taxon>
        <taxon>Pseudomonadati</taxon>
        <taxon>Pseudomonadota</taxon>
        <taxon>Gammaproteobacteria</taxon>
        <taxon>Alteromonadales</taxon>
        <taxon>Alteromonadaceae</taxon>
        <taxon>Brumicola</taxon>
    </lineage>
</organism>
<feature type="domain" description="Response regulatory" evidence="3">
    <location>
        <begin position="277"/>
        <end position="394"/>
    </location>
</feature>
<evidence type="ECO:0000256" key="2">
    <source>
        <dbReference type="PROSITE-ProRule" id="PRU00169"/>
    </source>
</evidence>
<dbReference type="Gene3D" id="3.40.50.2300">
    <property type="match status" value="1"/>
</dbReference>
<dbReference type="Proteomes" id="UP001249020">
    <property type="component" value="Unassembled WGS sequence"/>
</dbReference>